<dbReference type="GO" id="GO:0046316">
    <property type="term" value="F:gluconokinase activity"/>
    <property type="evidence" value="ECO:0007669"/>
    <property type="project" value="UniProtKB-EC"/>
</dbReference>
<dbReference type="InterPro" id="IPR027417">
    <property type="entry name" value="P-loop_NTPase"/>
</dbReference>
<dbReference type="PANTHER" id="PTHR43442:SF3">
    <property type="entry name" value="GLUCONOKINASE-RELATED"/>
    <property type="match status" value="1"/>
</dbReference>
<dbReference type="AlphaFoldDB" id="A0A7X3LYI1"/>
<dbReference type="EMBL" id="WUMV01000010">
    <property type="protein sequence ID" value="MXN67464.1"/>
    <property type="molecule type" value="Genomic_DNA"/>
</dbReference>
<evidence type="ECO:0000313" key="11">
    <source>
        <dbReference type="Proteomes" id="UP000433101"/>
    </source>
</evidence>
<evidence type="ECO:0000256" key="1">
    <source>
        <dbReference type="ARBA" id="ARBA00004761"/>
    </source>
</evidence>
<organism evidence="10 11">
    <name type="scientific">Stappia sediminis</name>
    <dbReference type="NCBI Taxonomy" id="2692190"/>
    <lineage>
        <taxon>Bacteria</taxon>
        <taxon>Pseudomonadati</taxon>
        <taxon>Pseudomonadota</taxon>
        <taxon>Alphaproteobacteria</taxon>
        <taxon>Hyphomicrobiales</taxon>
        <taxon>Stappiaceae</taxon>
        <taxon>Stappia</taxon>
    </lineage>
</organism>
<proteinExistence type="inferred from homology"/>
<reference evidence="10 11" key="1">
    <citation type="submission" date="2019-12" db="EMBL/GenBank/DDBJ databases">
        <authorList>
            <person name="Li M."/>
        </authorList>
    </citation>
    <scope>NUCLEOTIDE SEQUENCE [LARGE SCALE GENOMIC DNA]</scope>
    <source>
        <strain evidence="10 11">GBMRC 2046</strain>
    </source>
</reference>
<dbReference type="InterPro" id="IPR006001">
    <property type="entry name" value="Therm_gnt_kin"/>
</dbReference>
<dbReference type="NCBIfam" id="TIGR01313">
    <property type="entry name" value="therm_gnt_kin"/>
    <property type="match status" value="1"/>
</dbReference>
<evidence type="ECO:0000256" key="9">
    <source>
        <dbReference type="RuleBase" id="RU363066"/>
    </source>
</evidence>
<dbReference type="PANTHER" id="PTHR43442">
    <property type="entry name" value="GLUCONOKINASE-RELATED"/>
    <property type="match status" value="1"/>
</dbReference>
<keyword evidence="11" id="KW-1185">Reference proteome</keyword>
<evidence type="ECO:0000313" key="10">
    <source>
        <dbReference type="EMBL" id="MXN67464.1"/>
    </source>
</evidence>
<gene>
    <name evidence="10" type="ORF">GR183_21365</name>
</gene>
<dbReference type="CDD" id="cd02021">
    <property type="entry name" value="GntK"/>
    <property type="match status" value="1"/>
</dbReference>
<evidence type="ECO:0000256" key="3">
    <source>
        <dbReference type="ARBA" id="ARBA00012054"/>
    </source>
</evidence>
<dbReference type="Pfam" id="PF13671">
    <property type="entry name" value="AAA_33"/>
    <property type="match status" value="1"/>
</dbReference>
<name>A0A7X3LYI1_9HYPH</name>
<dbReference type="GO" id="GO:0005524">
    <property type="term" value="F:ATP binding"/>
    <property type="evidence" value="ECO:0007669"/>
    <property type="project" value="UniProtKB-KW"/>
</dbReference>
<keyword evidence="5 9" id="KW-0547">Nucleotide-binding</keyword>
<dbReference type="SUPFAM" id="SSF52540">
    <property type="entry name" value="P-loop containing nucleoside triphosphate hydrolases"/>
    <property type="match status" value="1"/>
</dbReference>
<dbReference type="Gene3D" id="3.40.50.300">
    <property type="entry name" value="P-loop containing nucleotide triphosphate hydrolases"/>
    <property type="match status" value="1"/>
</dbReference>
<dbReference type="EC" id="2.7.1.12" evidence="3 9"/>
<keyword evidence="7 9" id="KW-0067">ATP-binding</keyword>
<evidence type="ECO:0000256" key="4">
    <source>
        <dbReference type="ARBA" id="ARBA00022679"/>
    </source>
</evidence>
<evidence type="ECO:0000256" key="2">
    <source>
        <dbReference type="ARBA" id="ARBA00008420"/>
    </source>
</evidence>
<evidence type="ECO:0000256" key="8">
    <source>
        <dbReference type="ARBA" id="ARBA00048090"/>
    </source>
</evidence>
<evidence type="ECO:0000256" key="7">
    <source>
        <dbReference type="ARBA" id="ARBA00022840"/>
    </source>
</evidence>
<dbReference type="Proteomes" id="UP000433101">
    <property type="component" value="Unassembled WGS sequence"/>
</dbReference>
<comment type="pathway">
    <text evidence="1">Carbohydrate acid metabolism.</text>
</comment>
<evidence type="ECO:0000256" key="5">
    <source>
        <dbReference type="ARBA" id="ARBA00022741"/>
    </source>
</evidence>
<protein>
    <recommendedName>
        <fullName evidence="3 9">Gluconokinase</fullName>
        <ecNumber evidence="3 9">2.7.1.12</ecNumber>
    </recommendedName>
</protein>
<accession>A0A7X3LYI1</accession>
<evidence type="ECO:0000256" key="6">
    <source>
        <dbReference type="ARBA" id="ARBA00022777"/>
    </source>
</evidence>
<comment type="similarity">
    <text evidence="2 9">Belongs to the gluconokinase GntK/GntV family.</text>
</comment>
<sequence length="171" mass="19200">MGVSGVGKSTVAEEVARRSGGIFVEADAFHPAQNIEAMSAGIPLNDDMRWHWLEALCLHVRSENCGSGESPVFIACSALKRKYRDFLRERLGPLFIIHLDGDRELILNRLQARKGHFMPPALLDSQIGDLEYPSQKEGACVRFDIAEPIDKIVSEAFSLIENEWREKPRHS</sequence>
<dbReference type="GO" id="GO:0005975">
    <property type="term" value="P:carbohydrate metabolic process"/>
    <property type="evidence" value="ECO:0007669"/>
    <property type="project" value="InterPro"/>
</dbReference>
<comment type="caution">
    <text evidence="10">The sequence shown here is derived from an EMBL/GenBank/DDBJ whole genome shotgun (WGS) entry which is preliminary data.</text>
</comment>
<comment type="catalytic activity">
    <reaction evidence="8 9">
        <text>D-gluconate + ATP = 6-phospho-D-gluconate + ADP + H(+)</text>
        <dbReference type="Rhea" id="RHEA:19433"/>
        <dbReference type="ChEBI" id="CHEBI:15378"/>
        <dbReference type="ChEBI" id="CHEBI:18391"/>
        <dbReference type="ChEBI" id="CHEBI:30616"/>
        <dbReference type="ChEBI" id="CHEBI:58759"/>
        <dbReference type="ChEBI" id="CHEBI:456216"/>
        <dbReference type="EC" id="2.7.1.12"/>
    </reaction>
</comment>
<keyword evidence="4 9" id="KW-0808">Transferase</keyword>
<keyword evidence="6 9" id="KW-0418">Kinase</keyword>
<dbReference type="GO" id="GO:0005737">
    <property type="term" value="C:cytoplasm"/>
    <property type="evidence" value="ECO:0007669"/>
    <property type="project" value="TreeGrafter"/>
</dbReference>